<proteinExistence type="predicted"/>
<keyword evidence="2" id="KW-1185">Reference proteome</keyword>
<evidence type="ECO:0000313" key="2">
    <source>
        <dbReference type="Proteomes" id="UP000053732"/>
    </source>
</evidence>
<reference evidence="1 2" key="1">
    <citation type="journal article" date="2014" name="Nat. Commun.">
        <title>Multiple recent horizontal transfers of a large genomic region in cheese making fungi.</title>
        <authorList>
            <person name="Cheeseman K."/>
            <person name="Ropars J."/>
            <person name="Renault P."/>
            <person name="Dupont J."/>
            <person name="Gouzy J."/>
            <person name="Branca A."/>
            <person name="Abraham A.L."/>
            <person name="Ceppi M."/>
            <person name="Conseiller E."/>
            <person name="Debuchy R."/>
            <person name="Malagnac F."/>
            <person name="Goarin A."/>
            <person name="Silar P."/>
            <person name="Lacoste S."/>
            <person name="Sallet E."/>
            <person name="Bensimon A."/>
            <person name="Giraud T."/>
            <person name="Brygoo Y."/>
        </authorList>
    </citation>
    <scope>NUCLEOTIDE SEQUENCE [LARGE SCALE GENOMIC DNA]</scope>
    <source>
        <strain evidence="2">FM 013</strain>
    </source>
</reference>
<protein>
    <submittedName>
        <fullName evidence="1">Str. FM013</fullName>
    </submittedName>
</protein>
<accession>A0A0G4PT68</accession>
<evidence type="ECO:0000313" key="1">
    <source>
        <dbReference type="EMBL" id="CRL29316.1"/>
    </source>
</evidence>
<name>A0A0G4PT68_PENC3</name>
<dbReference type="STRING" id="1429867.A0A0G4PT68"/>
<dbReference type="AlphaFoldDB" id="A0A0G4PT68"/>
<organism evidence="1 2">
    <name type="scientific">Penicillium camemberti (strain FM 013)</name>
    <dbReference type="NCBI Taxonomy" id="1429867"/>
    <lineage>
        <taxon>Eukaryota</taxon>
        <taxon>Fungi</taxon>
        <taxon>Dikarya</taxon>
        <taxon>Ascomycota</taxon>
        <taxon>Pezizomycotina</taxon>
        <taxon>Eurotiomycetes</taxon>
        <taxon>Eurotiomycetidae</taxon>
        <taxon>Eurotiales</taxon>
        <taxon>Aspergillaceae</taxon>
        <taxon>Penicillium</taxon>
    </lineage>
</organism>
<dbReference type="EMBL" id="HG793168">
    <property type="protein sequence ID" value="CRL29316.1"/>
    <property type="molecule type" value="Genomic_DNA"/>
</dbReference>
<sequence length="232" mass="27643">MGSFDRRTRDTFTLHQRDDQFLKYGPDRVLRSKLSELFLAEHALRELTQREEWLNHKIIALKKAMVIESNENSDGTEFENANKYLKEVQAEYPSKEYALYRAEYRFHVSFKDLYDSLRRDSKWFMREEMVQECSDRGGCCSRECGCCERRHLSKRKKGRGHCTIECGCCIGFRGFELPEEQKQEISRDFETMVKEFDSAYIIHLANCFFCPSKFKPQLSRWQRTFKKGSFHS</sequence>
<dbReference type="Proteomes" id="UP000053732">
    <property type="component" value="Unassembled WGS sequence"/>
</dbReference>
<gene>
    <name evidence="1" type="ORF">PCAMFM013_S035g000011</name>
</gene>